<dbReference type="AlphaFoldDB" id="C0CH78"/>
<evidence type="ECO:0000256" key="3">
    <source>
        <dbReference type="ARBA" id="ARBA00004769"/>
    </source>
</evidence>
<dbReference type="InterPro" id="IPR004399">
    <property type="entry name" value="HMP/HMP-P_kinase_dom"/>
</dbReference>
<reference evidence="21 22" key="2">
    <citation type="submission" date="2009-02" db="EMBL/GenBank/DDBJ databases">
        <title>Draft genome sequence of Blautia hydrogenotrophica DSM 10507 (Ruminococcus hydrogenotrophicus DSM 10507).</title>
        <authorList>
            <person name="Sudarsanam P."/>
            <person name="Ley R."/>
            <person name="Guruge J."/>
            <person name="Turnbaugh P.J."/>
            <person name="Mahowald M."/>
            <person name="Liep D."/>
            <person name="Gordon J."/>
        </authorList>
    </citation>
    <scope>NUCLEOTIDE SEQUENCE [LARGE SCALE GENOMIC DNA]</scope>
    <source>
        <strain evidence="22">DSM 10507 / JCM 14656 / S5a33</strain>
    </source>
</reference>
<feature type="binding site" evidence="18">
    <location>
        <position position="77"/>
    </location>
    <ligand>
        <name>4-amino-2-methyl-5-(diphosphooxymethyl)pyrimidine</name>
        <dbReference type="ChEBI" id="CHEBI:57841"/>
    </ligand>
</feature>
<evidence type="ECO:0000259" key="20">
    <source>
        <dbReference type="Pfam" id="PF08543"/>
    </source>
</evidence>
<evidence type="ECO:0000256" key="11">
    <source>
        <dbReference type="ARBA" id="ARBA00022842"/>
    </source>
</evidence>
<dbReference type="InterPro" id="IPR036206">
    <property type="entry name" value="ThiamineP_synth_sf"/>
</dbReference>
<evidence type="ECO:0000256" key="9">
    <source>
        <dbReference type="ARBA" id="ARBA00022777"/>
    </source>
</evidence>
<dbReference type="FunFam" id="3.40.1190.20:FF:000003">
    <property type="entry name" value="Phosphomethylpyrimidine kinase ThiD"/>
    <property type="match status" value="1"/>
</dbReference>
<evidence type="ECO:0000256" key="10">
    <source>
        <dbReference type="ARBA" id="ARBA00022840"/>
    </source>
</evidence>
<organism evidence="21 22">
    <name type="scientific">Blautia hydrogenotrophica (strain DSM 10507 / JCM 14656 / S5a33)</name>
    <name type="common">Ruminococcus hydrogenotrophicus</name>
    <dbReference type="NCBI Taxonomy" id="476272"/>
    <lineage>
        <taxon>Bacteria</taxon>
        <taxon>Bacillati</taxon>
        <taxon>Bacillota</taxon>
        <taxon>Clostridia</taxon>
        <taxon>Lachnospirales</taxon>
        <taxon>Lachnospiraceae</taxon>
        <taxon>Blautia</taxon>
    </lineage>
</organism>
<dbReference type="HAMAP" id="MF_00097">
    <property type="entry name" value="TMP_synthase"/>
    <property type="match status" value="1"/>
</dbReference>
<comment type="function">
    <text evidence="18">Condenses 4-methyl-5-(beta-hydroxyethyl)thiazole monophosphate (THZ-P) and 2-methyl-4-amino-5-hydroxymethyl pyrimidine pyrophosphate (HMP-PP) to form thiamine monophosphate (TMP).</text>
</comment>
<evidence type="ECO:0000256" key="12">
    <source>
        <dbReference type="ARBA" id="ARBA00022977"/>
    </source>
</evidence>
<dbReference type="PANTHER" id="PTHR20858">
    <property type="entry name" value="PHOSPHOMETHYLPYRIMIDINE KINASE"/>
    <property type="match status" value="1"/>
</dbReference>
<dbReference type="InterPro" id="IPR013785">
    <property type="entry name" value="Aldolase_TIM"/>
</dbReference>
<reference evidence="21 22" key="1">
    <citation type="submission" date="2009-01" db="EMBL/GenBank/DDBJ databases">
        <authorList>
            <person name="Fulton L."/>
            <person name="Clifton S."/>
            <person name="Fulton B."/>
            <person name="Xu J."/>
            <person name="Minx P."/>
            <person name="Pepin K.H."/>
            <person name="Johnson M."/>
            <person name="Bhonagiri V."/>
            <person name="Nash W.E."/>
            <person name="Mardis E.R."/>
            <person name="Wilson R.K."/>
        </authorList>
    </citation>
    <scope>NUCLEOTIDE SEQUENCE [LARGE SCALE GENOMIC DNA]</scope>
    <source>
        <strain evidence="22">DSM 10507 / JCM 14656 / S5a33</strain>
    </source>
</reference>
<comment type="catalytic activity">
    <reaction evidence="2">
        <text>4-amino-2-methyl-5-(phosphooxymethyl)pyrimidine + ATP = 4-amino-2-methyl-5-(diphosphooxymethyl)pyrimidine + ADP</text>
        <dbReference type="Rhea" id="RHEA:19893"/>
        <dbReference type="ChEBI" id="CHEBI:30616"/>
        <dbReference type="ChEBI" id="CHEBI:57841"/>
        <dbReference type="ChEBI" id="CHEBI:58354"/>
        <dbReference type="ChEBI" id="CHEBI:456216"/>
        <dbReference type="EC" id="2.7.4.7"/>
    </reaction>
</comment>
<protein>
    <recommendedName>
        <fullName evidence="18">Thiamine-phosphate synthase</fullName>
        <shortName evidence="18">TP synthase</shortName>
        <shortName evidence="18">TPS</shortName>
        <ecNumber evidence="18">2.5.1.3</ecNumber>
    </recommendedName>
    <alternativeName>
        <fullName evidence="18">Thiamine-phosphate pyrophosphorylase</fullName>
        <shortName evidence="18">TMP pyrophosphorylase</shortName>
        <shortName evidence="18">TMP-PPase</shortName>
    </alternativeName>
</protein>
<proteinExistence type="inferred from homology"/>
<dbReference type="Pfam" id="PF08543">
    <property type="entry name" value="Phos_pyr_kin"/>
    <property type="match status" value="1"/>
</dbReference>
<dbReference type="HOGENOM" id="CLU_020520_5_2_9"/>
<evidence type="ECO:0000256" key="13">
    <source>
        <dbReference type="ARBA" id="ARBA00023268"/>
    </source>
</evidence>
<dbReference type="EC" id="2.5.1.3" evidence="18"/>
<keyword evidence="11 18" id="KW-0460">Magnesium</keyword>
<accession>C0CH78</accession>
<feature type="binding site" evidence="18">
    <location>
        <position position="116"/>
    </location>
    <ligand>
        <name>4-amino-2-methyl-5-(diphosphooxymethyl)pyrimidine</name>
        <dbReference type="ChEBI" id="CHEBI:57841"/>
    </ligand>
</feature>
<evidence type="ECO:0000313" key="22">
    <source>
        <dbReference type="Proteomes" id="UP000003100"/>
    </source>
</evidence>
<keyword evidence="9" id="KW-0418">Kinase</keyword>
<evidence type="ECO:0000256" key="14">
    <source>
        <dbReference type="ARBA" id="ARBA00037917"/>
    </source>
</evidence>
<comment type="similarity">
    <text evidence="18">Belongs to the thiamine-phosphate synthase family.</text>
</comment>
<dbReference type="GO" id="GO:0009228">
    <property type="term" value="P:thiamine biosynthetic process"/>
    <property type="evidence" value="ECO:0007669"/>
    <property type="project" value="UniProtKB-KW"/>
</dbReference>
<evidence type="ECO:0000256" key="2">
    <source>
        <dbReference type="ARBA" id="ARBA00000565"/>
    </source>
</evidence>
<dbReference type="UniPathway" id="UPA00060">
    <property type="reaction ID" value="UER00141"/>
</dbReference>
<evidence type="ECO:0000256" key="17">
    <source>
        <dbReference type="ARBA" id="ARBA00047883"/>
    </source>
</evidence>
<dbReference type="eggNOG" id="COG0352">
    <property type="taxonomic scope" value="Bacteria"/>
</dbReference>
<keyword evidence="6 18" id="KW-0808">Transferase</keyword>
<feature type="binding site" evidence="18">
    <location>
        <begin position="142"/>
        <end position="144"/>
    </location>
    <ligand>
        <name>2-[(2R,5Z)-2-carboxy-4-methylthiazol-5(2H)-ylidene]ethyl phosphate</name>
        <dbReference type="ChEBI" id="CHEBI:62899"/>
    </ligand>
</feature>
<dbReference type="GO" id="GO:0009229">
    <property type="term" value="P:thiamine diphosphate biosynthetic process"/>
    <property type="evidence" value="ECO:0007669"/>
    <property type="project" value="UniProtKB-UniRule"/>
</dbReference>
<dbReference type="GO" id="GO:0008972">
    <property type="term" value="F:phosphomethylpyrimidine kinase activity"/>
    <property type="evidence" value="ECO:0007669"/>
    <property type="project" value="UniProtKB-EC"/>
</dbReference>
<dbReference type="InterPro" id="IPR029056">
    <property type="entry name" value="Ribokinase-like"/>
</dbReference>
<dbReference type="GO" id="GO:0004789">
    <property type="term" value="F:thiamine-phosphate diphosphorylase activity"/>
    <property type="evidence" value="ECO:0007669"/>
    <property type="project" value="UniProtKB-UniRule"/>
</dbReference>
<name>C0CH78_BLAHS</name>
<dbReference type="PATRIC" id="fig|476272.21.peg.3197"/>
<gene>
    <name evidence="18" type="primary">thiE</name>
    <name evidence="21" type="ORF">RUMHYD_00191</name>
</gene>
<comment type="pathway">
    <text evidence="3">Cofactor biosynthesis; thiamine diphosphate biosynthesis; 4-amino-2-methyl-5-diphosphomethylpyrimidine from 5-amino-1-(5-phospho-D-ribosyl)imidazole: step 3/3.</text>
</comment>
<dbReference type="GO" id="GO:0005524">
    <property type="term" value="F:ATP binding"/>
    <property type="evidence" value="ECO:0007669"/>
    <property type="project" value="UniProtKB-KW"/>
</dbReference>
<dbReference type="Proteomes" id="UP000003100">
    <property type="component" value="Unassembled WGS sequence"/>
</dbReference>
<dbReference type="InterPro" id="IPR034291">
    <property type="entry name" value="TMP_synthase"/>
</dbReference>
<evidence type="ECO:0000256" key="5">
    <source>
        <dbReference type="ARBA" id="ARBA00009879"/>
    </source>
</evidence>
<dbReference type="EMBL" id="ACBZ01000004">
    <property type="protein sequence ID" value="EEG50897.1"/>
    <property type="molecule type" value="Genomic_DNA"/>
</dbReference>
<keyword evidence="22" id="KW-1185">Reference proteome</keyword>
<comment type="pathway">
    <text evidence="4 18">Cofactor biosynthesis; thiamine diphosphate biosynthesis; thiamine phosphate from 4-amino-2-methyl-5-diphosphomethylpyrimidine and 4-methyl-5-(2-phosphoethyl)-thiazole: step 1/1.</text>
</comment>
<dbReference type="SUPFAM" id="SSF53613">
    <property type="entry name" value="Ribokinase-like"/>
    <property type="match status" value="1"/>
</dbReference>
<comment type="pathway">
    <text evidence="14">Cofactor biosynthesis; thiamine diphosphate biosynthesis; 4-amino-2-methyl-5-diphosphomethylpyrimidine from 5-amino-1-(5-phospho-D-ribosyl)imidazole: step 2/3.</text>
</comment>
<feature type="domain" description="Pyridoxamine kinase/Phosphomethylpyrimidine kinase" evidence="20">
    <location>
        <begin position="233"/>
        <end position="476"/>
    </location>
</feature>
<keyword evidence="13" id="KW-0511">Multifunctional enzyme</keyword>
<keyword evidence="7 18" id="KW-0479">Metal-binding</keyword>
<feature type="binding site" evidence="18">
    <location>
        <begin position="45"/>
        <end position="49"/>
    </location>
    <ligand>
        <name>4-amino-2-methyl-5-(diphosphooxymethyl)pyrimidine</name>
        <dbReference type="ChEBI" id="CHEBI:57841"/>
    </ligand>
</feature>
<evidence type="ECO:0000256" key="6">
    <source>
        <dbReference type="ARBA" id="ARBA00022679"/>
    </source>
</evidence>
<dbReference type="FunFam" id="3.20.20.70:FF:000096">
    <property type="entry name" value="Thiamine-phosphate synthase"/>
    <property type="match status" value="1"/>
</dbReference>
<keyword evidence="10" id="KW-0067">ATP-binding</keyword>
<dbReference type="PANTHER" id="PTHR20858:SF17">
    <property type="entry name" value="HYDROXYMETHYLPYRIMIDINE_PHOSPHOMETHYLPYRIMIDINE KINASE THI20-RELATED"/>
    <property type="match status" value="1"/>
</dbReference>
<dbReference type="InterPro" id="IPR013749">
    <property type="entry name" value="PM/HMP-P_kinase-1"/>
</dbReference>
<dbReference type="Gene3D" id="3.40.1190.20">
    <property type="match status" value="1"/>
</dbReference>
<dbReference type="GO" id="GO:0000287">
    <property type="term" value="F:magnesium ion binding"/>
    <property type="evidence" value="ECO:0007669"/>
    <property type="project" value="UniProtKB-UniRule"/>
</dbReference>
<dbReference type="Gene3D" id="3.20.20.70">
    <property type="entry name" value="Aldolase class I"/>
    <property type="match status" value="1"/>
</dbReference>
<evidence type="ECO:0000256" key="18">
    <source>
        <dbReference type="HAMAP-Rule" id="MF_00097"/>
    </source>
</evidence>
<keyword evidence="8" id="KW-0547">Nucleotide-binding</keyword>
<feature type="binding site" evidence="18">
    <location>
        <position position="172"/>
    </location>
    <ligand>
        <name>2-[(2R,5Z)-2-carboxy-4-methylthiazol-5(2H)-ylidene]ethyl phosphate</name>
        <dbReference type="ChEBI" id="CHEBI:62899"/>
    </ligand>
</feature>
<feature type="binding site" evidence="18">
    <location>
        <position position="78"/>
    </location>
    <ligand>
        <name>Mg(2+)</name>
        <dbReference type="ChEBI" id="CHEBI:18420"/>
    </ligand>
</feature>
<feature type="binding site" evidence="18">
    <location>
        <position position="97"/>
    </location>
    <ligand>
        <name>Mg(2+)</name>
        <dbReference type="ChEBI" id="CHEBI:18420"/>
    </ligand>
</feature>
<comment type="similarity">
    <text evidence="5">Belongs to the ThiD family.</text>
</comment>
<evidence type="ECO:0000256" key="16">
    <source>
        <dbReference type="ARBA" id="ARBA00047851"/>
    </source>
</evidence>
<evidence type="ECO:0000256" key="8">
    <source>
        <dbReference type="ARBA" id="ARBA00022741"/>
    </source>
</evidence>
<comment type="cofactor">
    <cofactor evidence="18">
        <name>Mg(2+)</name>
        <dbReference type="ChEBI" id="CHEBI:18420"/>
    </cofactor>
    <text evidence="18">Binds 1 Mg(2+) ion per subunit.</text>
</comment>
<dbReference type="GO" id="GO:0005829">
    <property type="term" value="C:cytosol"/>
    <property type="evidence" value="ECO:0007669"/>
    <property type="project" value="TreeGrafter"/>
</dbReference>
<dbReference type="eggNOG" id="COG0351">
    <property type="taxonomic scope" value="Bacteria"/>
</dbReference>
<feature type="domain" description="Thiamine phosphate synthase/TenI" evidence="19">
    <location>
        <begin position="14"/>
        <end position="195"/>
    </location>
</feature>
<dbReference type="GO" id="GO:0008902">
    <property type="term" value="F:hydroxymethylpyrimidine kinase activity"/>
    <property type="evidence" value="ECO:0007669"/>
    <property type="project" value="UniProtKB-EC"/>
</dbReference>
<comment type="catalytic activity">
    <reaction evidence="15 18">
        <text>4-methyl-5-(2-phosphooxyethyl)-thiazole + 4-amino-2-methyl-5-(diphosphooxymethyl)pyrimidine + H(+) = thiamine phosphate + diphosphate</text>
        <dbReference type="Rhea" id="RHEA:22328"/>
        <dbReference type="ChEBI" id="CHEBI:15378"/>
        <dbReference type="ChEBI" id="CHEBI:33019"/>
        <dbReference type="ChEBI" id="CHEBI:37575"/>
        <dbReference type="ChEBI" id="CHEBI:57841"/>
        <dbReference type="ChEBI" id="CHEBI:58296"/>
        <dbReference type="EC" id="2.5.1.3"/>
    </reaction>
</comment>
<dbReference type="CDD" id="cd00564">
    <property type="entry name" value="TMP_TenI"/>
    <property type="match status" value="1"/>
</dbReference>
<evidence type="ECO:0000256" key="15">
    <source>
        <dbReference type="ARBA" id="ARBA00047334"/>
    </source>
</evidence>
<comment type="catalytic activity">
    <reaction evidence="16 18">
        <text>2-(2-carboxy-4-methylthiazol-5-yl)ethyl phosphate + 4-amino-2-methyl-5-(diphosphooxymethyl)pyrimidine + 2 H(+) = thiamine phosphate + CO2 + diphosphate</text>
        <dbReference type="Rhea" id="RHEA:47848"/>
        <dbReference type="ChEBI" id="CHEBI:15378"/>
        <dbReference type="ChEBI" id="CHEBI:16526"/>
        <dbReference type="ChEBI" id="CHEBI:33019"/>
        <dbReference type="ChEBI" id="CHEBI:37575"/>
        <dbReference type="ChEBI" id="CHEBI:57841"/>
        <dbReference type="ChEBI" id="CHEBI:62890"/>
        <dbReference type="EC" id="2.5.1.3"/>
    </reaction>
</comment>
<evidence type="ECO:0000256" key="4">
    <source>
        <dbReference type="ARBA" id="ARBA00005165"/>
    </source>
</evidence>
<comment type="catalytic activity">
    <reaction evidence="1">
        <text>4-amino-5-hydroxymethyl-2-methylpyrimidine + ATP = 4-amino-2-methyl-5-(phosphooxymethyl)pyrimidine + ADP + H(+)</text>
        <dbReference type="Rhea" id="RHEA:23096"/>
        <dbReference type="ChEBI" id="CHEBI:15378"/>
        <dbReference type="ChEBI" id="CHEBI:16892"/>
        <dbReference type="ChEBI" id="CHEBI:30616"/>
        <dbReference type="ChEBI" id="CHEBI:58354"/>
        <dbReference type="ChEBI" id="CHEBI:456216"/>
        <dbReference type="EC" id="2.7.1.49"/>
    </reaction>
</comment>
<evidence type="ECO:0000313" key="21">
    <source>
        <dbReference type="EMBL" id="EEG50897.1"/>
    </source>
</evidence>
<dbReference type="InterPro" id="IPR022998">
    <property type="entry name" value="ThiamineP_synth_TenI"/>
</dbReference>
<dbReference type="NCBIfam" id="TIGR00693">
    <property type="entry name" value="thiE"/>
    <property type="match status" value="1"/>
</dbReference>
<dbReference type="CDD" id="cd01169">
    <property type="entry name" value="HMPP_kinase"/>
    <property type="match status" value="1"/>
</dbReference>
<feature type="binding site" evidence="18">
    <location>
        <position position="145"/>
    </location>
    <ligand>
        <name>4-amino-2-methyl-5-(diphosphooxymethyl)pyrimidine</name>
        <dbReference type="ChEBI" id="CHEBI:57841"/>
    </ligand>
</feature>
<comment type="catalytic activity">
    <reaction evidence="17 18">
        <text>2-[(2R,5Z)-2-carboxy-4-methylthiazol-5(2H)-ylidene]ethyl phosphate + 4-amino-2-methyl-5-(diphosphooxymethyl)pyrimidine + 2 H(+) = thiamine phosphate + CO2 + diphosphate</text>
        <dbReference type="Rhea" id="RHEA:47844"/>
        <dbReference type="ChEBI" id="CHEBI:15378"/>
        <dbReference type="ChEBI" id="CHEBI:16526"/>
        <dbReference type="ChEBI" id="CHEBI:33019"/>
        <dbReference type="ChEBI" id="CHEBI:37575"/>
        <dbReference type="ChEBI" id="CHEBI:57841"/>
        <dbReference type="ChEBI" id="CHEBI:62899"/>
        <dbReference type="EC" id="2.5.1.3"/>
    </reaction>
</comment>
<sequence length="486" mass="51766">MNFSKEEIRHSMLLYAITDRTWLKEGETLTSICEDVLKHGATFLQIREKDLEPSAFQKEALELKALCAKYQVPFVVNDSVEIALAIDADGVHVGQGDIQGKNLRALIGKDKILGISAATVAEAVAAQAAGADYIGVGAVFGTSTKKNARNLSVEKLREICAAVTIPVVAIGGIHALNLRKLSGSQVDGVAVISAIFSSDNPGKATSDLLSLARQLVQPTPRLMRTALSIAGSDCSGGAGIQADLKTMTMNGVYAMSAITALTAQNTTKVEKIVETSPDFLKSQLDMIFTDIFPDAVKIGMLPNARLIEVLAERLRFYQAKHIVLDPVMVATSGSILMETSAVLTLKKELLPLAELVTPNIPEAEILSERKITTPEEIEAAAEFIGKTYHCAVLIKGGHSVNTANDLLWADGQMEWFYGRCIPNPNTHGTGCTLSSAIAANLAKGYSLSTSVQRAKKYLSGALSAMLDLGAGSGPMNHAFCLTGEFS</sequence>
<dbReference type="NCBIfam" id="TIGR00097">
    <property type="entry name" value="HMP-P_kinase"/>
    <property type="match status" value="1"/>
</dbReference>
<keyword evidence="12 18" id="KW-0784">Thiamine biosynthesis</keyword>
<dbReference type="Pfam" id="PF02581">
    <property type="entry name" value="TMP-TENI"/>
    <property type="match status" value="1"/>
</dbReference>
<evidence type="ECO:0000256" key="1">
    <source>
        <dbReference type="ARBA" id="ARBA00000151"/>
    </source>
</evidence>
<dbReference type="SUPFAM" id="SSF51391">
    <property type="entry name" value="Thiamin phosphate synthase"/>
    <property type="match status" value="1"/>
</dbReference>
<feature type="binding site" evidence="18">
    <location>
        <begin position="192"/>
        <end position="193"/>
    </location>
    <ligand>
        <name>2-[(2R,5Z)-2-carboxy-4-methylthiazol-5(2H)-ylidene]ethyl phosphate</name>
        <dbReference type="ChEBI" id="CHEBI:62899"/>
    </ligand>
</feature>
<evidence type="ECO:0000259" key="19">
    <source>
        <dbReference type="Pfam" id="PF02581"/>
    </source>
</evidence>
<evidence type="ECO:0000256" key="7">
    <source>
        <dbReference type="ARBA" id="ARBA00022723"/>
    </source>
</evidence>